<feature type="short sequence motif" description="Di-leucine internalization motif" evidence="33">
    <location>
        <begin position="856"/>
        <end position="857"/>
    </location>
</feature>
<keyword evidence="29 33" id="KW-0899">Viral immunoevasion</keyword>
<evidence type="ECO:0000256" key="21">
    <source>
        <dbReference type="ARBA" id="ARBA00022890"/>
    </source>
</evidence>
<feature type="domain" description="Human immunodeficiency virus 1 envelope glycoprotein Gp120" evidence="36">
    <location>
        <begin position="34"/>
        <end position="145"/>
    </location>
</feature>
<dbReference type="GO" id="GO:0005198">
    <property type="term" value="F:structural molecule activity"/>
    <property type="evidence" value="ECO:0007669"/>
    <property type="project" value="UniProtKB-UniRule"/>
</dbReference>
<evidence type="ECO:0000256" key="20">
    <source>
        <dbReference type="ARBA" id="ARBA00022879"/>
    </source>
</evidence>
<evidence type="ECO:0000256" key="31">
    <source>
        <dbReference type="ARBA" id="ARBA00023296"/>
    </source>
</evidence>
<feature type="disulfide bond" evidence="33">
    <location>
        <begin position="383"/>
        <end position="416"/>
    </location>
</feature>
<feature type="chain" id="PRO_5033184726" description="Envelope glycoprotein gp160" evidence="33">
    <location>
        <begin position="32"/>
        <end position="857"/>
    </location>
</feature>
<feature type="transmembrane region" description="Helical" evidence="34">
    <location>
        <begin position="513"/>
        <end position="536"/>
    </location>
</feature>
<evidence type="ECO:0000256" key="17">
    <source>
        <dbReference type="ARBA" id="ARBA00022804"/>
    </source>
</evidence>
<feature type="disulfide bond" evidence="33">
    <location>
        <begin position="53"/>
        <end position="73"/>
    </location>
</feature>
<dbReference type="GO" id="GO:0019031">
    <property type="term" value="C:viral envelope"/>
    <property type="evidence" value="ECO:0007669"/>
    <property type="project" value="UniProtKB-KW"/>
</dbReference>
<keyword evidence="15 33" id="KW-0053">Apoptosis</keyword>
<evidence type="ECO:0000256" key="11">
    <source>
        <dbReference type="ARBA" id="ARBA00022581"/>
    </source>
</evidence>
<dbReference type="CDD" id="cd09909">
    <property type="entry name" value="HIV-1-like_HR1-HR2"/>
    <property type="match status" value="1"/>
</dbReference>
<keyword evidence="12 33" id="KW-1162">Viral penetration into host cytoplasm</keyword>
<dbReference type="Pfam" id="PF00516">
    <property type="entry name" value="GP120"/>
    <property type="match status" value="2"/>
</dbReference>
<comment type="function">
    <text evidence="33">Envelope glycoprotein gp160: Oligomerizes in the host endoplasmic reticulum into predominantly trimers. In a second time, gp160 transits in the host Golgi, where glycosylation is completed. The precursor is then proteolytically cleaved in the trans-Golgi and thereby activated by cellular furin or furin-like proteases to produce gp120 and gp41.</text>
</comment>
<dbReference type="FunFam" id="1.20.5.490:FF:000001">
    <property type="entry name" value="Envelope glycoprotein gp160"/>
    <property type="match status" value="1"/>
</dbReference>
<evidence type="ECO:0000256" key="8">
    <source>
        <dbReference type="ARBA" id="ARBA00022510"/>
    </source>
</evidence>
<evidence type="ECO:0000256" key="32">
    <source>
        <dbReference type="ARBA" id="ARBA00062028"/>
    </source>
</evidence>
<organismHost>
    <name type="scientific">Homo sapiens</name>
    <name type="common">Human</name>
    <dbReference type="NCBI Taxonomy" id="9606"/>
</organismHost>
<dbReference type="InterPro" id="IPR037527">
    <property type="entry name" value="Gp160"/>
</dbReference>
<evidence type="ECO:0000256" key="29">
    <source>
        <dbReference type="ARBA" id="ARBA00023280"/>
    </source>
</evidence>
<comment type="PTM">
    <text evidence="33">Specific enzymatic cleavages in vivo yield mature proteins. Envelope glycoproteins are synthesized as a inactive precursor that is heavily N-glycosylated and processed likely by host cell furin in the Golgi to yield the mature SU and TM proteins. The cleavage site between SU and TM requires the minimal sequence [KR]-X-[KR]-R. About 2 of the 9 disulfide bonds of gp41 are reduced by P4HB/PDI, following binding to CD4 receptor.</text>
</comment>
<keyword evidence="13 33" id="KW-0165">Cleavage on pair of basic residues</keyword>
<evidence type="ECO:0000256" key="4">
    <source>
        <dbReference type="ARBA" id="ARBA00004563"/>
    </source>
</evidence>
<feature type="lipid moiety-binding region" description="S-palmitoyl cysteine; by host" evidence="33">
    <location>
        <position position="765"/>
    </location>
</feature>
<dbReference type="Gene3D" id="1.10.287.210">
    <property type="match status" value="1"/>
</dbReference>
<evidence type="ECO:0000256" key="30">
    <source>
        <dbReference type="ARBA" id="ARBA00023288"/>
    </source>
</evidence>
<keyword evidence="7 33" id="KW-1168">Fusion of virus membrane with host membrane</keyword>
<dbReference type="GO" id="GO:1903911">
    <property type="term" value="P:positive regulation of receptor clustering"/>
    <property type="evidence" value="ECO:0007669"/>
    <property type="project" value="UniProtKB-UniRule"/>
</dbReference>
<keyword evidence="20 33" id="KW-0261">Viral envelope protein</keyword>
<evidence type="ECO:0000259" key="36">
    <source>
        <dbReference type="Pfam" id="PF00516"/>
    </source>
</evidence>
<evidence type="ECO:0000256" key="10">
    <source>
        <dbReference type="ARBA" id="ARBA00022570"/>
    </source>
</evidence>
<keyword evidence="26 33" id="KW-0564">Palmitate</keyword>
<dbReference type="InterPro" id="IPR000328">
    <property type="entry name" value="GP41-like"/>
</dbReference>
<dbReference type="GO" id="GO:0044175">
    <property type="term" value="C:host cell endosome membrane"/>
    <property type="evidence" value="ECO:0007669"/>
    <property type="project" value="UniProtKB-SubCell"/>
</dbReference>
<comment type="miscellaneous">
    <text evidence="33">Inhibitors targeting HIV-1 viral envelope proteins are used as antiretroviral drugs. Attachment of virions to the cell surface via non-specific interactions and CD4 binding can be blocked by inhibitors that include cyanovirin-N, cyclotriazadisulfonamide analogs, PRO 2000, TNX 355 and PRO 542. In addition, BMS 806 can block CD4-induced conformational changes. Env interactions with the coreceptor molecules can be targeted by CCR5 antagonists including SCH-D, maraviroc (UK 427857) and aplaviroc (GW 873140), and the CXCR4 antagonist AMD 070. Fusion of viral and cellular membranes can be inhibited by peptides such as enfuvirtide and tifuvirtide (T 1249). Resistance to inhibitors associated with mutations in Env are observed. Most of the time, single mutations confer only a modest reduction in drug susceptibility. Combination of several mutations is usually required to develop a high-level drug resistance.</text>
</comment>
<feature type="lipid moiety-binding region" description="S-palmitoyl cysteine; by host" evidence="33">
    <location>
        <position position="838"/>
    </location>
</feature>
<dbReference type="EMBL" id="MT794499">
    <property type="protein sequence ID" value="QQX42137.1"/>
    <property type="molecule type" value="Genomic_RNA"/>
</dbReference>
<keyword evidence="27 33" id="KW-1015">Disulfide bond</keyword>
<name>A0A887FB45_HV1</name>
<comment type="subcellular location">
    <subcellularLocation>
        <location evidence="3">Host cell membrane</location>
        <topology evidence="3">Peripheral membrane protein</topology>
    </subcellularLocation>
    <subcellularLocation>
        <location evidence="1">Host cell membrane</location>
        <topology evidence="1">Single-pass type I membrane protein</topology>
    </subcellularLocation>
    <subcellularLocation>
        <location evidence="2">Host endosome membrane</location>
        <topology evidence="2">Peripheral membrane protein</topology>
    </subcellularLocation>
    <subcellularLocation>
        <location evidence="5">Host endosome membrane</location>
        <topology evidence="5">Single-pass type I membrane protein</topology>
    </subcellularLocation>
    <subcellularLocation>
        <location evidence="6">Virion membrane</location>
        <topology evidence="6">Peripheral membrane protein</topology>
    </subcellularLocation>
    <subcellularLocation>
        <location evidence="4">Virion membrane</location>
        <topology evidence="4">Single-pass type I membrane protein</topology>
    </subcellularLocation>
</comment>
<evidence type="ECO:0000256" key="6">
    <source>
        <dbReference type="ARBA" id="ARBA00004650"/>
    </source>
</evidence>
<evidence type="ECO:0000256" key="3">
    <source>
        <dbReference type="ARBA" id="ARBA00004505"/>
    </source>
</evidence>
<gene>
    <name evidence="33 38" type="primary">env</name>
</gene>
<comment type="domain">
    <text evidence="33">Some of the most genetically diverse regions of the viral genome are present in Env. They are called variable regions 1 through 5 (V1 through V5). Coreceptor usage of gp120 is determined mainly by the primary structure of the third variable region (V3) in the outer domain of gp120. The sequence of V3 determines which coreceptor, CCR5 and/or CXCR4 (corresponding to R5/macrophage, X4/T cell and R5X4/T cell and macrophage tropism), is used to trigger the fusion potential of the Env complex, and hence which cells the virus can infect. Binding to CCR5 involves a region adjacent in addition to V3.</text>
</comment>
<feature type="short sequence motif" description="YXXL motif; contains endocytosis signal" evidence="33">
    <location>
        <begin position="713"/>
        <end position="716"/>
    </location>
</feature>
<protein>
    <recommendedName>
        <fullName evidence="33">Envelope glycoprotein gp160</fullName>
    </recommendedName>
    <alternativeName>
        <fullName evidence="33">Env polyprotein</fullName>
    </alternativeName>
    <component>
        <recommendedName>
            <fullName evidence="33">Surface protein gp120</fullName>
            <shortName evidence="33">SU</shortName>
        </recommendedName>
        <alternativeName>
            <fullName evidence="33">Glycoprotein 120</fullName>
            <shortName evidence="33">gp120</shortName>
        </alternativeName>
    </component>
    <component>
        <recommendedName>
            <fullName evidence="33">Transmembrane protein gp41</fullName>
            <shortName evidence="33">TM</shortName>
        </recommendedName>
        <alternativeName>
            <fullName evidence="33">Glycoprotein 41</fullName>
            <shortName evidence="33">gp41</shortName>
        </alternativeName>
    </component>
</protein>
<dbReference type="Pfam" id="PF00517">
    <property type="entry name" value="GP41"/>
    <property type="match status" value="1"/>
</dbReference>
<feature type="region of interest" description="Fusion peptide" evidence="33">
    <location>
        <begin position="513"/>
        <end position="533"/>
    </location>
</feature>
<evidence type="ECO:0000256" key="15">
    <source>
        <dbReference type="ARBA" id="ARBA00022703"/>
    </source>
</evidence>
<evidence type="ECO:0000256" key="9">
    <source>
        <dbReference type="ARBA" id="ARBA00022511"/>
    </source>
</evidence>
<dbReference type="GO" id="GO:0019062">
    <property type="term" value="P:virion attachment to host cell"/>
    <property type="evidence" value="ECO:0007669"/>
    <property type="project" value="UniProtKB-UniRule"/>
</dbReference>
<evidence type="ECO:0000256" key="34">
    <source>
        <dbReference type="RuleBase" id="RU363095"/>
    </source>
</evidence>
<dbReference type="Gene3D" id="1.20.5.490">
    <property type="entry name" value="Single helix bin"/>
    <property type="match status" value="1"/>
</dbReference>
<evidence type="ECO:0000256" key="19">
    <source>
        <dbReference type="ARBA" id="ARBA00022870"/>
    </source>
</evidence>
<keyword evidence="9 33" id="KW-1032">Host cell membrane</keyword>
<keyword evidence="31 33" id="KW-1160">Virus entry into host cell</keyword>
<feature type="domain" description="Retroviral envelope protein GP41-like" evidence="37">
    <location>
        <begin position="531"/>
        <end position="720"/>
    </location>
</feature>
<keyword evidence="22 33" id="KW-1133">Transmembrane helix</keyword>
<evidence type="ECO:0000256" key="25">
    <source>
        <dbReference type="ARBA" id="ARBA00023136"/>
    </source>
</evidence>
<keyword evidence="16 33" id="KW-0732">Signal</keyword>
<keyword evidence="24 33" id="KW-0175">Coiled coil</keyword>
<evidence type="ECO:0000256" key="16">
    <source>
        <dbReference type="ARBA" id="ARBA00022729"/>
    </source>
</evidence>
<keyword evidence="19 33" id="KW-1043">Host membrane</keyword>
<reference evidence="38" key="1">
    <citation type="submission" date="2020-07" db="EMBL/GenBank/DDBJ databases">
        <authorList>
            <person name="Gondim M."/>
        </authorList>
    </citation>
    <scope>NUCLEOTIDE SEQUENCE</scope>
    <source>
        <strain evidence="38">MM33.12.SGS.21</strain>
    </source>
</reference>
<feature type="domain" description="Human immunodeficiency virus 1 envelope glycoprotein Gp120" evidence="36">
    <location>
        <begin position="151"/>
        <end position="512"/>
    </location>
</feature>
<keyword evidence="14 33" id="KW-0812">Transmembrane</keyword>
<dbReference type="FunFam" id="1.10.287.210:FF:000001">
    <property type="entry name" value="Envelope glycoprotein gp160"/>
    <property type="match status" value="1"/>
</dbReference>
<evidence type="ECO:0000256" key="13">
    <source>
        <dbReference type="ARBA" id="ARBA00022685"/>
    </source>
</evidence>
<dbReference type="SUPFAM" id="SSF56502">
    <property type="entry name" value="gp120 core"/>
    <property type="match status" value="2"/>
</dbReference>
<feature type="transmembrane region" description="Helical" evidence="34">
    <location>
        <begin position="679"/>
        <end position="706"/>
    </location>
</feature>
<evidence type="ECO:0000256" key="1">
    <source>
        <dbReference type="ARBA" id="ARBA00004402"/>
    </source>
</evidence>
<feature type="transmembrane region" description="Helical" evidence="34">
    <location>
        <begin position="20"/>
        <end position="41"/>
    </location>
</feature>
<keyword evidence="30 33" id="KW-0449">Lipoprotein</keyword>
<sequence length="857" mass="97166">MTVMGIRKNYQHLWKWGTMLLGMLMICSALEQSWVTVYYGVPVWREANTTLFCASDAKAYDTEAHNVWATHACVPTDPNPQEVELKNVTENFNMWKNNMVEQMHEDIISLWDQSLKPCVKLTPLCVTLDCTDKLRNDTRGNDTSTNDNWTGEMKNCSFNVTTSVRDKMQKEYALFYKLDVVPIDNNKNNTSYRLISCNTSVITQACPKVTFEPIPIHYCAPAGFALFKCREKDFNGTGPCTNVSTVQCTHGIRPVVSTQLLLNGSLSEGEVVIRSQNFSDNAKTIIVQLKEAVQINCTRPNNNTRKSITIGPGRAFYATGDVIGDIRQAHCNISATAWNNTLKQVVEKLGKQYNKTIAFQQPAGGDLEITMHSFICGGEFFYCNTSQLFNSTWNSTWNDTTGSNSTNGNNTITLPCRIKQIVNMWQEVGKAMYAPPIRGQIRCVSKITGLLLTRDGGINSNQSNTTETFRPGGGDMRDNWRSELYKYKVVKIEPLGVAPTKARRRVVQRERRAVGLGALFLGFLSAAGSTMGAASLTLTVQARQLLSGIVQQQNNLLRAIEAQQHMLQLTVWGIKQLQARVLAVERYLRDQQLLGIWGCSGKLICTTTVPWNATWSNKTLNNIWDNMTWMDWDREIGNYTSYIYTLIEQAQNQQEKNEQELLELDKWASLWNWFDITSWLWYIKIFIMIVGGLIGLRIVFAVLSIVNRVRQGYSPLSFQTHLPVRRGPDGPEGTEEEGGERDRGRSGRLVSGFLPLIWDDLRSLCLFSYHRLRDLLLIVTRIVELLGRRGWEALKYGWNILQYWSQELKNSAISLLNTTAIAVAEGTDRFIEVLIRVCRAILHIPTRIRQGFERCLL</sequence>
<feature type="disulfide bond" evidence="33">
    <location>
        <begin position="376"/>
        <end position="443"/>
    </location>
</feature>
<comment type="domain">
    <text evidence="33">The YXXL motif is involved in determining the exact site of viral release at the surface of infected mononuclear cells and promotes endocytosis. YXXL and di-leucine endocytosis motifs interact directly or indirectly with the clathrin adapter complexes, opperate independently, and their activities are not additive.</text>
</comment>
<evidence type="ECO:0000256" key="12">
    <source>
        <dbReference type="ARBA" id="ARBA00022595"/>
    </source>
</evidence>
<comment type="subunit">
    <text evidence="33">The mature envelope protein (Env) consists of a homotrimer of non-covalently associated gp120-gp41 heterodimers. The resulting complex protrudes from the virus surface as a spike. There seems to be as few as 10 spikes on the average virion. Surface protein gp120 interacts with host CD4, CCR5 and CXCR4. Gp120 also interacts with the C-type lectins CD209/DC-SIGN and CLEC4M/DC-SIGNR (collectively referred to as DC-SIGN(R)). Gp120 and gp41 interact with GalCer. Gp120 interacts with host ITGA4/ITGB7 complex; on CD4+ T-cells, this interaction results in rapid activation of integrin ITGAL/LFA-1, which facilitates efficient cell-to-cell spreading of HIV-1. Gp120 interacts with cell-associated heparan sulfate; this interaction increases virus infectivity on permissive cells and may be involved in infection of CD4- cells.</text>
</comment>
<comment type="subcellular location">
    <molecule>Transmembrane protein gp41</molecule>
    <subcellularLocation>
        <location evidence="33">Virion membrane</location>
        <topology evidence="33">Single-pass type I membrane protein</topology>
    </subcellularLocation>
    <subcellularLocation>
        <location evidence="33">Host cell membrane</location>
        <topology evidence="33">Single-pass type I membrane protein</topology>
    </subcellularLocation>
    <subcellularLocation>
        <location evidence="33">Host endosome membrane</location>
        <topology evidence="33">Single-pass type I membrane protein</topology>
    </subcellularLocation>
    <text evidence="33">It is probably concentrated at the site of budding and incorporated into the virions possibly by contacts between the cytoplasmic tail of Env and the N-terminus of Gag.</text>
</comment>
<comment type="subunit">
    <text evidence="32">The mature envelope protein (Env) consists of a homotrimer of non-covalently associated gp120-gp41 heterodimers. The resulting complex protrudes from the virus surface as a spike. There seems to be as few as 10 spikes on the average virion. Interacts with host CD4, CCR5 and CXCR4. Gp120 also interacts with the C-type lectins CD209/DC-SIGN and CLEC4M/DC-SIGNR (collectively referred to as DC-SIGN(R)). Gp120 and gp41 interact with GalCer. Gp120 interacts with host ITGA4/ITGB7 complex; on CD4+ T-cells, this interaction results in rapid activation of integrin ITGAL/LFA-1, which facilitates efficient cell-to-cell spreading of HIV-1. Gp120 interacts with cell-associated heparan sulfate; this interaction increases virus infectivity on permissive cells and may be involved in infection of CD4- cells.</text>
</comment>
<feature type="region of interest" description="V4" evidence="33">
    <location>
        <begin position="383"/>
        <end position="416"/>
    </location>
</feature>
<feature type="topological domain" description="Cytoplasmic" evidence="33">
    <location>
        <begin position="707"/>
        <end position="857"/>
    </location>
</feature>
<feature type="region of interest" description="Immunosuppression" evidence="33">
    <location>
        <begin position="575"/>
        <end position="593"/>
    </location>
</feature>
<dbReference type="InterPro" id="IPR036377">
    <property type="entry name" value="Gp120_core_sf"/>
</dbReference>
<feature type="disulfide bond" evidence="33">
    <location>
        <begin position="229"/>
        <end position="240"/>
    </location>
</feature>
<evidence type="ECO:0000256" key="14">
    <source>
        <dbReference type="ARBA" id="ARBA00022692"/>
    </source>
</evidence>
<keyword evidence="28 33" id="KW-0325">Glycoprotein</keyword>
<keyword evidence="11 33" id="KW-0945">Host-virus interaction</keyword>
<reference evidence="38" key="2">
    <citation type="journal article" name="Sci. Transl. Med.">
        <title>Heightened resistance to host type 1 interferons characterizes HIV-1 at transmission and after antiretroviral therapy interruption.</title>
        <authorList>
            <person name="Gondim M.V.P."/>
            <person name="Sherrill-Mix S."/>
            <person name="Bibollet-Ruche F."/>
            <person name="Russell R.M."/>
            <person name="Trimboli S."/>
            <person name="Smith A.G."/>
            <person name="Li Y."/>
            <person name="Liu W."/>
            <person name="Avitto A.N."/>
            <person name="DeVoto J.C."/>
            <person name="Connell J."/>
            <person name="Fenton-May A.E."/>
            <person name="Pellegrino P."/>
            <person name="Williams I."/>
            <person name="Papasavvas E."/>
            <person name="Lorenzi J.C.C."/>
            <person name="Salantes D.B."/>
            <person name="Mampe F."/>
            <person name="Monroy M.A."/>
            <person name="Cohen Y.Z."/>
            <person name="Heath S."/>
            <person name="Saag M.S."/>
            <person name="Montaner L.J."/>
            <person name="Collman R.G."/>
            <person name="Siliciano J.M."/>
            <person name="Siliciano R.F."/>
            <person name="Plenderleith L.J."/>
            <person name="Sharp P.M."/>
            <person name="Caskey M."/>
            <person name="Nussenzweig M.C."/>
            <person name="Shaw G.M."/>
            <person name="Borrow P."/>
            <person name="Bar K.J."/>
            <person name="Hahn B.H."/>
        </authorList>
    </citation>
    <scope>NUCLEOTIDE SEQUENCE</scope>
    <source>
        <strain evidence="38">MM33.12.SGS.21</strain>
    </source>
</reference>
<evidence type="ECO:0000256" key="23">
    <source>
        <dbReference type="ARBA" id="ARBA00023046"/>
    </source>
</evidence>
<keyword evidence="21 33" id="KW-1164">Virus endocytosis by host</keyword>
<dbReference type="GO" id="GO:0075512">
    <property type="term" value="P:clathrin-dependent endocytosis of virus by host cell"/>
    <property type="evidence" value="ECO:0007669"/>
    <property type="project" value="UniProtKB-UniRule"/>
</dbReference>
<keyword evidence="18 33" id="KW-0946">Virion</keyword>
<evidence type="ECO:0000256" key="5">
    <source>
        <dbReference type="ARBA" id="ARBA00004578"/>
    </source>
</evidence>
<keyword evidence="8 33" id="KW-1170">Fusion of virus membrane with host endosomal membrane</keyword>
<feature type="disulfide bond" evidence="33">
    <location>
        <begin position="130"/>
        <end position="156"/>
    </location>
</feature>
<feature type="chain" id="PRO_5033184728" description="Transmembrane protein gp41" evidence="33">
    <location>
        <begin position="513"/>
        <end position="857"/>
    </location>
</feature>
<comment type="miscellaneous">
    <text evidence="33">HIV-1 lineages are divided in three main groups, M (for Major), O (for Outlier), and N (for New, or Non-M, Non-O). The vast majority of strains found worldwide belong to the group M. Group O seems to be endemic to and largely confined to Cameroon and neighboring countries in West Central Africa, where these viruses represent a small minority of HIV-1 strains. The group N is represented by a limited number of isolates from Cameroonian persons. The group M is further subdivided in 9 clades or subtypes (A to D, F to H, J and K).</text>
</comment>
<dbReference type="InterPro" id="IPR000777">
    <property type="entry name" value="HIV1_Gp120"/>
</dbReference>
<evidence type="ECO:0000256" key="26">
    <source>
        <dbReference type="ARBA" id="ARBA00023139"/>
    </source>
</evidence>
<evidence type="ECO:0000256" key="28">
    <source>
        <dbReference type="ARBA" id="ARBA00023180"/>
    </source>
</evidence>
<feature type="disulfide bond" evidence="33">
    <location>
        <begin position="219"/>
        <end position="248"/>
    </location>
</feature>
<keyword evidence="23 33" id="KW-1039">Host endosome</keyword>
<comment type="function">
    <text evidence="33">Surface protein gp120: Attaches the virus to the host lymphoid cell by binding to the primary receptor CD4. This interaction induces a structural rearrangement creating a high affinity binding site for a chemokine coreceptor like CXCR4 and/or CCR5. Acts as a ligand for CD209/DC-SIGN and CLEC4M/DC-SIGNR, which are respectively found on dendritic cells (DCs), and on endothelial cells of liver sinusoids and lymph node sinuses. These interactions allow capture of viral particles at mucosal surfaces by these cells and subsequent transmission to permissive cells. HIV subverts the migration properties of dendritic cells to gain access to CD4+ T-cells in lymph nodes. Virus transmission to permissive T-cells occurs either in trans (without DCs infection, through viral capture and transmission), or in cis (following DCs productive infection, through the usual CD4-gp120 interaction), thereby inducing a robust infection. In trans infection, bound virions remain infectious over days and it is proposed that they are not degraded, but protected in non-lysosomal acidic organelles within the DCs close to the cell membrane thus contributing to the viral infectious potential during DCs' migration from the periphery to the lymphoid tissues. On arrival at lymphoid tissues, intact virions recycle back to DCs' cell surface allowing virus transmission to CD4+ T-cells.</text>
</comment>
<dbReference type="FunFam" id="2.170.40.20:FF:000001">
    <property type="entry name" value="Envelope glycoprotein gp160"/>
    <property type="match status" value="1"/>
</dbReference>
<comment type="caution">
    <text evidence="33 34">Lacks conserved residue(s) required for the propagation of feature annotation.</text>
</comment>
<dbReference type="GO" id="GO:0019064">
    <property type="term" value="P:fusion of virus membrane with host plasma membrane"/>
    <property type="evidence" value="ECO:0007669"/>
    <property type="project" value="UniProtKB-UniRule"/>
</dbReference>
<comment type="PTM">
    <text evidence="33">Palmitoylation of the transmembrane protein and of Env polyprotein (prior to its proteolytic cleavage) is essential for their association with host cell membrane lipid rafts. Palmitoylation is therefore required for envelope trafficking to classical lipid rafts, but not for viral replication.</text>
</comment>
<dbReference type="GO" id="GO:0019082">
    <property type="term" value="P:viral protein processing"/>
    <property type="evidence" value="ECO:0007669"/>
    <property type="project" value="UniProtKB-UniRule"/>
</dbReference>
<feature type="coiled-coil region" evidence="33">
    <location>
        <begin position="634"/>
        <end position="668"/>
    </location>
</feature>
<feature type="region of interest" description="V1" evidence="33">
    <location>
        <begin position="130"/>
        <end position="155"/>
    </location>
</feature>
<dbReference type="GO" id="GO:0052031">
    <property type="term" value="P:symbiont-mediated perturbation of host defense response"/>
    <property type="evidence" value="ECO:0007669"/>
    <property type="project" value="UniProtKB-UniRule"/>
</dbReference>
<accession>A0A887FB45</accession>
<keyword evidence="25 33" id="KW-0472">Membrane</keyword>
<evidence type="ECO:0000256" key="7">
    <source>
        <dbReference type="ARBA" id="ARBA00022506"/>
    </source>
</evidence>
<comment type="function">
    <text evidence="33">Transmembrane protein gp41: Acts as a class I viral fusion protein. Under the current model, the protein has at least 3 conformational states: pre-fusion native state, pre-hairpin intermediate state, and post-fusion hairpin state. During fusion of viral and target intracellular membranes, the coiled coil regions (heptad repeats) assume a trimer-of-hairpins structure, positioning the fusion peptide in close proximity to the C-terminal region of the ectodomain. The formation of this structure appears to drive apposition and subsequent fusion of viral and target cell membranes. Complete fusion occurs in host cell endosomes and is dynamin-dependent, however some lipid transfer might occur at the plasma membrane. The virus undergoes clathrin-dependent internalization long before endosomal fusion, thus minimizing the surface exposure of conserved viral epitopes during fusion and reducing the efficacy of inhibitors targeting these epitopes. Membranes fusion leads to delivery of the nucleocapsid into the cytoplasm.</text>
</comment>
<dbReference type="GO" id="GO:1903908">
    <property type="term" value="P:positive regulation of plasma membrane raft polarization"/>
    <property type="evidence" value="ECO:0007669"/>
    <property type="project" value="UniProtKB-UniRule"/>
</dbReference>
<feature type="region of interest" description="Disordered" evidence="35">
    <location>
        <begin position="720"/>
        <end position="745"/>
    </location>
</feature>
<feature type="site" description="Cleavage; by host furin" evidence="33">
    <location>
        <begin position="512"/>
        <end position="513"/>
    </location>
</feature>
<feature type="region of interest" description="MPER; binding to GalCer" evidence="33">
    <location>
        <begin position="663"/>
        <end position="684"/>
    </location>
</feature>
<comment type="subcellular location">
    <molecule>Surface protein gp120</molecule>
    <subcellularLocation>
        <location evidence="33">Virion membrane</location>
        <topology evidence="33">Peripheral membrane protein</topology>
    </subcellularLocation>
    <subcellularLocation>
        <location evidence="33">Host cell membrane</location>
        <topology evidence="33">Peripheral membrane protein</topology>
    </subcellularLocation>
    <subcellularLocation>
        <location evidence="33">Host endosome membrane</location>
        <topology evidence="33">Single-pass type I membrane protein</topology>
    </subcellularLocation>
    <text evidence="33">The surface protein is not anchored to the viral envelope, but associates with the extravirion surface through its binding to TM. It is probably concentrated at the site of budding and incorporated into the virions possibly by contacts between the cytoplasmic tail of Env and the N-terminus of Gag.</text>
</comment>
<evidence type="ECO:0000256" key="35">
    <source>
        <dbReference type="SAM" id="MobiDB-lite"/>
    </source>
</evidence>
<evidence type="ECO:0000256" key="18">
    <source>
        <dbReference type="ARBA" id="ARBA00022844"/>
    </source>
</evidence>
<comment type="domain">
    <text evidence="33 34">The 17 amino acids long immunosuppressive region is present in many retroviral envelope proteins. Synthetic peptides derived from this relatively conserved sequence inhibit immune function in vitro and in vivo.</text>
</comment>
<evidence type="ECO:0000313" key="38">
    <source>
        <dbReference type="EMBL" id="QQX42137.1"/>
    </source>
</evidence>
<feature type="region of interest" description="CD4-binding loop" evidence="33">
    <location>
        <begin position="362"/>
        <end position="372"/>
    </location>
</feature>
<dbReference type="HAMAP" id="MF_04083">
    <property type="entry name" value="HIV_ENV"/>
    <property type="match status" value="1"/>
</dbReference>
<organism evidence="38">
    <name type="scientific">Human immunodeficiency virus type 1</name>
    <name type="common">HIV-1</name>
    <dbReference type="NCBI Taxonomy" id="11676"/>
    <lineage>
        <taxon>Viruses</taxon>
        <taxon>Riboviria</taxon>
        <taxon>Pararnavirae</taxon>
        <taxon>Artverviricota</taxon>
        <taxon>Revtraviricetes</taxon>
        <taxon>Ortervirales</taxon>
        <taxon>Retroviridae</taxon>
        <taxon>Orthoretrovirinae</taxon>
        <taxon>Lentivirus</taxon>
        <taxon>Lentivirus humimdef1</taxon>
    </lineage>
</organism>
<dbReference type="SUPFAM" id="SSF58069">
    <property type="entry name" value="Virus ectodomain"/>
    <property type="match status" value="1"/>
</dbReference>
<dbReference type="FunFam" id="2.170.40.20:FF:000003">
    <property type="entry name" value="Envelope glycoprotein gp160"/>
    <property type="match status" value="1"/>
</dbReference>
<keyword evidence="17 33" id="KW-1161">Viral attachment to host cell</keyword>
<evidence type="ECO:0000259" key="37">
    <source>
        <dbReference type="Pfam" id="PF00517"/>
    </source>
</evidence>
<proteinExistence type="inferred from homology"/>
<comment type="PTM">
    <text evidence="33">Highly glycosylated by host. The high number of glycan on the protein is reffered to as 'glycan shield' because it contributes to hide protein sequence from adaptive immune system.</text>
</comment>
<evidence type="ECO:0000256" key="2">
    <source>
        <dbReference type="ARBA" id="ARBA00004433"/>
    </source>
</evidence>
<dbReference type="GO" id="GO:0055036">
    <property type="term" value="C:virion membrane"/>
    <property type="evidence" value="ECO:0007669"/>
    <property type="project" value="UniProtKB-SubCell"/>
</dbReference>
<comment type="domain">
    <text evidence="33">The CD4-binding region is targeted by the antibody b12.</text>
</comment>
<evidence type="ECO:0000256" key="22">
    <source>
        <dbReference type="ARBA" id="ARBA00022989"/>
    </source>
</evidence>
<dbReference type="Gene3D" id="2.170.40.20">
    <property type="entry name" value="Human immunodeficiency virus 1, Gp160, envelope glycoprotein"/>
    <property type="match status" value="2"/>
</dbReference>
<comment type="similarity">
    <text evidence="33">Belongs to the HIV-1 env protein family.</text>
</comment>
<keyword evidence="10 33" id="KW-1165">Clathrin-mediated endocytosis of virus by host</keyword>
<dbReference type="GO" id="GO:0016020">
    <property type="term" value="C:membrane"/>
    <property type="evidence" value="ECO:0007669"/>
    <property type="project" value="UniProtKB-UniRule"/>
</dbReference>
<dbReference type="GO" id="GO:0020002">
    <property type="term" value="C:host cell plasma membrane"/>
    <property type="evidence" value="ECO:0007669"/>
    <property type="project" value="UniProtKB-SubCell"/>
</dbReference>
<dbReference type="GO" id="GO:0039654">
    <property type="term" value="P:fusion of virus membrane with host endosome membrane"/>
    <property type="evidence" value="ECO:0007669"/>
    <property type="project" value="UniProtKB-UniRule"/>
</dbReference>
<evidence type="ECO:0000256" key="33">
    <source>
        <dbReference type="HAMAP-Rule" id="MF_04083"/>
    </source>
</evidence>
<feature type="disulfide bond" evidence="33">
    <location>
        <begin position="599"/>
        <end position="605"/>
    </location>
</feature>
<evidence type="ECO:0000256" key="27">
    <source>
        <dbReference type="ARBA" id="ARBA00023157"/>
    </source>
</evidence>
<evidence type="ECO:0000256" key="24">
    <source>
        <dbReference type="ARBA" id="ARBA00023054"/>
    </source>
</evidence>
<comment type="domain">
    <text evidence="33">The membrane proximal external region (MPER) present in gp41 is a tryptophan-rich region recognized by the antibodies 2F5, Z13, and 4E10. MPER seems to play a role in fusion.</text>
</comment>